<protein>
    <submittedName>
        <fullName evidence="1">Uncharacterized protein</fullName>
    </submittedName>
</protein>
<dbReference type="RefSeq" id="WP_053780266.1">
    <property type="nucleotide sequence ID" value="NZ_LITU01000050.1"/>
</dbReference>
<reference evidence="1 2" key="1">
    <citation type="submission" date="2015-08" db="EMBL/GenBank/DDBJ databases">
        <title>Draft genome sequence of cellulolytic and xylanolytic Paenibacillus sp. A59, isolated from a decaying forest soil from Patagonia, Argentina.</title>
        <authorList>
            <person name="Ghio S."/>
            <person name="Caceres A.M."/>
            <person name="Talia P."/>
            <person name="Grasso D."/>
            <person name="Campos E."/>
        </authorList>
    </citation>
    <scope>NUCLEOTIDE SEQUENCE [LARGE SCALE GENOMIC DNA]</scope>
    <source>
        <strain evidence="1 2">A59</strain>
    </source>
</reference>
<comment type="caution">
    <text evidence="1">The sequence shown here is derived from an EMBL/GenBank/DDBJ whole genome shotgun (WGS) entry which is preliminary data.</text>
</comment>
<keyword evidence="2" id="KW-1185">Reference proteome</keyword>
<name>A0A0M9BQ30_9BACL</name>
<dbReference type="EMBL" id="LITU01000050">
    <property type="protein sequence ID" value="KOY16788.1"/>
    <property type="molecule type" value="Genomic_DNA"/>
</dbReference>
<gene>
    <name evidence="1" type="ORF">AMS66_07860</name>
</gene>
<evidence type="ECO:0000313" key="1">
    <source>
        <dbReference type="EMBL" id="KOY16788.1"/>
    </source>
</evidence>
<organism evidence="1 2">
    <name type="scientific">Paenibacillus xylanivorans</name>
    <dbReference type="NCBI Taxonomy" id="1705561"/>
    <lineage>
        <taxon>Bacteria</taxon>
        <taxon>Bacillati</taxon>
        <taxon>Bacillota</taxon>
        <taxon>Bacilli</taxon>
        <taxon>Bacillales</taxon>
        <taxon>Paenibacillaceae</taxon>
        <taxon>Paenibacillus</taxon>
    </lineage>
</organism>
<proteinExistence type="predicted"/>
<dbReference type="AlphaFoldDB" id="A0A0M9BQ30"/>
<accession>A0A0M9BQ30</accession>
<dbReference type="OrthoDB" id="2427465at2"/>
<evidence type="ECO:0000313" key="2">
    <source>
        <dbReference type="Proteomes" id="UP000037688"/>
    </source>
</evidence>
<dbReference type="PATRIC" id="fig|1705561.3.peg.1403"/>
<sequence length="118" mass="13617">MKITIEMSEVAYEIAKKVYSGKHTRTEGKIEINKITGMNEGSAQAFITIFLAMMNGEVYKRAFNNETNRLLFERIKRDFGNEYYIKALDAAQQHVYYYSTLDKGNLVGLQSIINEMRS</sequence>
<dbReference type="Proteomes" id="UP000037688">
    <property type="component" value="Unassembled WGS sequence"/>
</dbReference>